<dbReference type="InterPro" id="IPR036388">
    <property type="entry name" value="WH-like_DNA-bd_sf"/>
</dbReference>
<comment type="similarity">
    <text evidence="1">Belongs to the LysR transcriptional regulatory family.</text>
</comment>
<gene>
    <name evidence="6" type="ORF">BSQ33_06620</name>
</gene>
<evidence type="ECO:0000256" key="3">
    <source>
        <dbReference type="ARBA" id="ARBA00023125"/>
    </source>
</evidence>
<dbReference type="AlphaFoldDB" id="A0A1Z2SE14"/>
<dbReference type="EMBL" id="CP018835">
    <property type="protein sequence ID" value="ASA55419.1"/>
    <property type="molecule type" value="Genomic_DNA"/>
</dbReference>
<reference evidence="6 7" key="1">
    <citation type="submission" date="2016-12" db="EMBL/GenBank/DDBJ databases">
        <authorList>
            <person name="Song W.-J."/>
            <person name="Kurnit D.M."/>
        </authorList>
    </citation>
    <scope>NUCLEOTIDE SEQUENCE [LARGE SCALE GENOMIC DNA]</scope>
    <source>
        <strain evidence="6 7">ATCC 43942</strain>
    </source>
</reference>
<dbReference type="RefSeq" id="WP_198298162.1">
    <property type="nucleotide sequence ID" value="NZ_CP018835.1"/>
</dbReference>
<keyword evidence="2" id="KW-0805">Transcription regulation</keyword>
<dbReference type="GO" id="GO:0006351">
    <property type="term" value="P:DNA-templated transcription"/>
    <property type="evidence" value="ECO:0007669"/>
    <property type="project" value="TreeGrafter"/>
</dbReference>
<dbReference type="Pfam" id="PF03466">
    <property type="entry name" value="LysR_substrate"/>
    <property type="match status" value="1"/>
</dbReference>
<protein>
    <recommendedName>
        <fullName evidence="5">HTH lysR-type domain-containing protein</fullName>
    </recommendedName>
</protein>
<evidence type="ECO:0000256" key="2">
    <source>
        <dbReference type="ARBA" id="ARBA00023015"/>
    </source>
</evidence>
<evidence type="ECO:0000259" key="5">
    <source>
        <dbReference type="PROSITE" id="PS50931"/>
    </source>
</evidence>
<organism evidence="6 7">
    <name type="scientific">Vibrio gazogenes</name>
    <dbReference type="NCBI Taxonomy" id="687"/>
    <lineage>
        <taxon>Bacteria</taxon>
        <taxon>Pseudomonadati</taxon>
        <taxon>Pseudomonadota</taxon>
        <taxon>Gammaproteobacteria</taxon>
        <taxon>Vibrionales</taxon>
        <taxon>Vibrionaceae</taxon>
        <taxon>Vibrio</taxon>
    </lineage>
</organism>
<dbReference type="Gene3D" id="1.10.10.10">
    <property type="entry name" value="Winged helix-like DNA-binding domain superfamily/Winged helix DNA-binding domain"/>
    <property type="match status" value="1"/>
</dbReference>
<dbReference type="Pfam" id="PF00126">
    <property type="entry name" value="HTH_1"/>
    <property type="match status" value="1"/>
</dbReference>
<dbReference type="InterPro" id="IPR000847">
    <property type="entry name" value="LysR_HTH_N"/>
</dbReference>
<dbReference type="PANTHER" id="PTHR30537">
    <property type="entry name" value="HTH-TYPE TRANSCRIPTIONAL REGULATOR"/>
    <property type="match status" value="1"/>
</dbReference>
<evidence type="ECO:0000313" key="7">
    <source>
        <dbReference type="Proteomes" id="UP000196708"/>
    </source>
</evidence>
<name>A0A1Z2SE14_VIBGA</name>
<dbReference type="SUPFAM" id="SSF46785">
    <property type="entry name" value="Winged helix' DNA-binding domain"/>
    <property type="match status" value="1"/>
</dbReference>
<dbReference type="PANTHER" id="PTHR30537:SF5">
    <property type="entry name" value="HTH-TYPE TRANSCRIPTIONAL ACTIVATOR TTDR-RELATED"/>
    <property type="match status" value="1"/>
</dbReference>
<dbReference type="GO" id="GO:0043565">
    <property type="term" value="F:sequence-specific DNA binding"/>
    <property type="evidence" value="ECO:0007669"/>
    <property type="project" value="TreeGrafter"/>
</dbReference>
<dbReference type="PRINTS" id="PR00039">
    <property type="entry name" value="HTHLYSR"/>
</dbReference>
<evidence type="ECO:0000313" key="6">
    <source>
        <dbReference type="EMBL" id="ASA55419.1"/>
    </source>
</evidence>
<dbReference type="InterPro" id="IPR005119">
    <property type="entry name" value="LysR_subst-bd"/>
</dbReference>
<dbReference type="InterPro" id="IPR036390">
    <property type="entry name" value="WH_DNA-bd_sf"/>
</dbReference>
<sequence length="305" mass="34110">MNFIKSIEAFTLVVEKGSFTNAAEALDITPSLLSRQIKELEQYLGCQLLNRTTRKQGLTRAGECFLKYSNQIIATKAEAIEVLHQLNDKIAGNIRISSPIAFGNHILAPLISKFLLNYPEVNIEMDLTDRKVDLIENNFQLAIRIGDVVDEGVVAINLPPYSMVLVASPNYLQKNDIPIHPDDLIKHNCICFSQWHSNQYWSLEKSNKVYNVKIHPRFVSNTGESIRQAALNGLGIALNSRIMLEKDIQSGRLVEILPDFSIRSRSMSILRLPETPVPPTINTFIQFLLDSVKEIGGSPVSAKLG</sequence>
<keyword evidence="4" id="KW-0804">Transcription</keyword>
<dbReference type="SUPFAM" id="SSF53850">
    <property type="entry name" value="Periplasmic binding protein-like II"/>
    <property type="match status" value="1"/>
</dbReference>
<accession>A0A1Z2SE14</accession>
<dbReference type="InterPro" id="IPR058163">
    <property type="entry name" value="LysR-type_TF_proteobact-type"/>
</dbReference>
<dbReference type="GO" id="GO:0003700">
    <property type="term" value="F:DNA-binding transcription factor activity"/>
    <property type="evidence" value="ECO:0007669"/>
    <property type="project" value="InterPro"/>
</dbReference>
<dbReference type="Gene3D" id="3.40.190.290">
    <property type="match status" value="1"/>
</dbReference>
<proteinExistence type="inferred from homology"/>
<evidence type="ECO:0000256" key="1">
    <source>
        <dbReference type="ARBA" id="ARBA00009437"/>
    </source>
</evidence>
<feature type="domain" description="HTH lysR-type" evidence="5">
    <location>
        <begin position="1"/>
        <end position="59"/>
    </location>
</feature>
<dbReference type="KEGG" id="vga:BSQ33_06620"/>
<dbReference type="FunFam" id="1.10.10.10:FF:000001">
    <property type="entry name" value="LysR family transcriptional regulator"/>
    <property type="match status" value="1"/>
</dbReference>
<dbReference type="Proteomes" id="UP000196708">
    <property type="component" value="Chromosome 1"/>
</dbReference>
<keyword evidence="3" id="KW-0238">DNA-binding</keyword>
<dbReference type="PROSITE" id="PS50931">
    <property type="entry name" value="HTH_LYSR"/>
    <property type="match status" value="1"/>
</dbReference>
<evidence type="ECO:0000256" key="4">
    <source>
        <dbReference type="ARBA" id="ARBA00023163"/>
    </source>
</evidence>